<keyword evidence="1" id="KW-0802">TPR repeat</keyword>
<dbReference type="PANTHER" id="PTHR37809:SF1">
    <property type="entry name" value="RIBOSOMAL PROTEIN S12 METHYLTHIOTRANSFERASE ACCESSORY FACTOR YCAO"/>
    <property type="match status" value="1"/>
</dbReference>
<reference evidence="3" key="2">
    <citation type="submission" date="2022-10" db="EMBL/GenBank/DDBJ databases">
        <authorList>
            <person name="Aronson H.S."/>
        </authorList>
    </citation>
    <scope>NUCLEOTIDE SEQUENCE</scope>
    <source>
        <strain evidence="3">RS19-109</strain>
    </source>
</reference>
<comment type="caution">
    <text evidence="3">The sequence shown here is derived from an EMBL/GenBank/DDBJ whole genome shotgun (WGS) entry which is preliminary data.</text>
</comment>
<dbReference type="SUPFAM" id="SSF48452">
    <property type="entry name" value="TPR-like"/>
    <property type="match status" value="1"/>
</dbReference>
<dbReference type="PROSITE" id="PS50005">
    <property type="entry name" value="TPR"/>
    <property type="match status" value="4"/>
</dbReference>
<dbReference type="InterPro" id="IPR011990">
    <property type="entry name" value="TPR-like_helical_dom_sf"/>
</dbReference>
<feature type="domain" description="YcaO" evidence="2">
    <location>
        <begin position="79"/>
        <end position="427"/>
    </location>
</feature>
<dbReference type="RefSeq" id="WP_307631627.1">
    <property type="nucleotide sequence ID" value="NZ_JAPHEH010000001.1"/>
</dbReference>
<evidence type="ECO:0000256" key="1">
    <source>
        <dbReference type="PROSITE-ProRule" id="PRU00339"/>
    </source>
</evidence>
<sequence length="582" mass="65296">MNNAPIRPADCFKQYTLDQDKVCSPMETVNRFKARLVEVQLDILKEVRRIDNGRLDIPVYFSVCGKDAQAVIGNKKQMGKGSSPEQSQASACMELAERFSFFSFKQNEENFITDTYANLKQSGQPLLPLVRLLLSVHDEHTDIATLERLIEDIPIQWTWATNLGSGEVLLVPFSWFYAINEFNGPSAGNTFEEAILQGISELVERHVCSLVNHHHLATPAIDPATVTDPVARELLDKFSKNNIELYLNDFTLDTGIPTVAALAIDRSTFPASSEIVYTAGTTPDPEKALIRAITEVAQLAGDFNSQANYVASGLPKPLSMDEVRYLTDVEAAISIHDMPTLADNNMRVEIERCLAALSRIGLEVLVINTMHDKLQVPAIYSIIPGCHFRERSRINNVGLFAAKLVTERIADLDQQLAQLLKMQQYLPDAYFLEYYLGKNMQAQGDLATAVSHLERALTLNPEEEDVPYIYSHLGDCLKDLGEYDRAIAALHKGREYDDERPDLHNLLGFCYFKRNEYETAISHFHRAVELNPASAIDYANLGVNHRRLGSNDEARRYFELALDLDPSIEFARTHLAELSTGN</sequence>
<dbReference type="Gene3D" id="3.30.1330.230">
    <property type="match status" value="1"/>
</dbReference>
<dbReference type="NCBIfam" id="TIGR00702">
    <property type="entry name" value="YcaO-type kinase domain"/>
    <property type="match status" value="1"/>
</dbReference>
<gene>
    <name evidence="3" type="ORF">OLX77_00550</name>
</gene>
<dbReference type="PROSITE" id="PS50293">
    <property type="entry name" value="TPR_REGION"/>
    <property type="match status" value="1"/>
</dbReference>
<dbReference type="Gene3D" id="3.30.160.660">
    <property type="match status" value="1"/>
</dbReference>
<dbReference type="InterPro" id="IPR019734">
    <property type="entry name" value="TPR_rpt"/>
</dbReference>
<name>A0A9X4MBX5_9BACT</name>
<dbReference type="Pfam" id="PF14559">
    <property type="entry name" value="TPR_19"/>
    <property type="match status" value="1"/>
</dbReference>
<dbReference type="AlphaFoldDB" id="A0A9X4MBX5"/>
<dbReference type="Pfam" id="PF02624">
    <property type="entry name" value="YcaO"/>
    <property type="match status" value="1"/>
</dbReference>
<dbReference type="Pfam" id="PF13432">
    <property type="entry name" value="TPR_16"/>
    <property type="match status" value="1"/>
</dbReference>
<feature type="repeat" description="TPR" evidence="1">
    <location>
        <begin position="501"/>
        <end position="534"/>
    </location>
</feature>
<keyword evidence="4" id="KW-1185">Reference proteome</keyword>
<dbReference type="PANTHER" id="PTHR37809">
    <property type="entry name" value="RIBOSOMAL PROTEIN S12 METHYLTHIOTRANSFERASE ACCESSORY FACTOR YCAO"/>
    <property type="match status" value="1"/>
</dbReference>
<evidence type="ECO:0000313" key="3">
    <source>
        <dbReference type="EMBL" id="MDG4474646.1"/>
    </source>
</evidence>
<dbReference type="EMBL" id="JAPHEH010000001">
    <property type="protein sequence ID" value="MDG4474646.1"/>
    <property type="molecule type" value="Genomic_DNA"/>
</dbReference>
<dbReference type="PROSITE" id="PS51664">
    <property type="entry name" value="YCAO"/>
    <property type="match status" value="1"/>
</dbReference>
<dbReference type="InterPro" id="IPR003776">
    <property type="entry name" value="YcaO-like_dom"/>
</dbReference>
<dbReference type="Gene3D" id="3.30.40.250">
    <property type="match status" value="1"/>
</dbReference>
<reference evidence="3" key="1">
    <citation type="journal article" date="2022" name="bioRxiv">
        <title>Thiovibrio frasassiensisgen. nov., sp. nov., an autotrophic, elemental sulfur disproportionating bacterium isolated from sulfidic karst sediment, and proposal of Thiovibrionaceae fam. nov.</title>
        <authorList>
            <person name="Aronson H."/>
            <person name="Thomas C."/>
            <person name="Bhattacharyya M."/>
            <person name="Eckstein S."/>
            <person name="Jensen S."/>
            <person name="Barco R."/>
            <person name="Macalady J."/>
            <person name="Amend J."/>
        </authorList>
    </citation>
    <scope>NUCLEOTIDE SEQUENCE</scope>
    <source>
        <strain evidence="3">RS19-109</strain>
    </source>
</reference>
<organism evidence="3 4">
    <name type="scientific">Thiovibrio frasassiensis</name>
    <dbReference type="NCBI Taxonomy" id="2984131"/>
    <lineage>
        <taxon>Bacteria</taxon>
        <taxon>Pseudomonadati</taxon>
        <taxon>Thermodesulfobacteriota</taxon>
        <taxon>Desulfobulbia</taxon>
        <taxon>Desulfobulbales</taxon>
        <taxon>Thiovibrionaceae</taxon>
        <taxon>Thiovibrio</taxon>
    </lineage>
</organism>
<evidence type="ECO:0000313" key="4">
    <source>
        <dbReference type="Proteomes" id="UP001154240"/>
    </source>
</evidence>
<feature type="repeat" description="TPR" evidence="1">
    <location>
        <begin position="430"/>
        <end position="463"/>
    </location>
</feature>
<protein>
    <submittedName>
        <fullName evidence="3">YcaO-like family protein</fullName>
    </submittedName>
</protein>
<evidence type="ECO:0000259" key="2">
    <source>
        <dbReference type="PROSITE" id="PS51664"/>
    </source>
</evidence>
<feature type="repeat" description="TPR" evidence="1">
    <location>
        <begin position="467"/>
        <end position="500"/>
    </location>
</feature>
<feature type="repeat" description="TPR" evidence="1">
    <location>
        <begin position="535"/>
        <end position="568"/>
    </location>
</feature>
<dbReference type="Gene3D" id="1.25.40.10">
    <property type="entry name" value="Tetratricopeptide repeat domain"/>
    <property type="match status" value="1"/>
</dbReference>
<proteinExistence type="predicted"/>
<accession>A0A9X4MBX5</accession>
<dbReference type="Proteomes" id="UP001154240">
    <property type="component" value="Unassembled WGS sequence"/>
</dbReference>
<dbReference type="SMART" id="SM00028">
    <property type="entry name" value="TPR"/>
    <property type="match status" value="4"/>
</dbReference>